<proteinExistence type="predicted"/>
<gene>
    <name evidence="2" type="ORF">SVIM_LOCUS214502</name>
</gene>
<reference evidence="2" key="1">
    <citation type="submission" date="2019-03" db="EMBL/GenBank/DDBJ databases">
        <authorList>
            <person name="Mank J."/>
            <person name="Almeida P."/>
        </authorList>
    </citation>
    <scope>NUCLEOTIDE SEQUENCE</scope>
    <source>
        <strain evidence="2">78183</strain>
    </source>
</reference>
<name>A0A6N2LNZ1_SALVM</name>
<evidence type="ECO:0000256" key="1">
    <source>
        <dbReference type="SAM" id="MobiDB-lite"/>
    </source>
</evidence>
<feature type="region of interest" description="Disordered" evidence="1">
    <location>
        <begin position="14"/>
        <end position="57"/>
    </location>
</feature>
<accession>A0A6N2LNZ1</accession>
<protein>
    <submittedName>
        <fullName evidence="2">Uncharacterized protein</fullName>
    </submittedName>
</protein>
<evidence type="ECO:0000313" key="2">
    <source>
        <dbReference type="EMBL" id="VFU39004.1"/>
    </source>
</evidence>
<organism evidence="2">
    <name type="scientific">Salix viminalis</name>
    <name type="common">Common osier</name>
    <name type="synonym">Basket willow</name>
    <dbReference type="NCBI Taxonomy" id="40686"/>
    <lineage>
        <taxon>Eukaryota</taxon>
        <taxon>Viridiplantae</taxon>
        <taxon>Streptophyta</taxon>
        <taxon>Embryophyta</taxon>
        <taxon>Tracheophyta</taxon>
        <taxon>Spermatophyta</taxon>
        <taxon>Magnoliopsida</taxon>
        <taxon>eudicotyledons</taxon>
        <taxon>Gunneridae</taxon>
        <taxon>Pentapetalae</taxon>
        <taxon>rosids</taxon>
        <taxon>fabids</taxon>
        <taxon>Malpighiales</taxon>
        <taxon>Salicaceae</taxon>
        <taxon>Saliceae</taxon>
        <taxon>Salix</taxon>
    </lineage>
</organism>
<dbReference type="AlphaFoldDB" id="A0A6N2LNZ1"/>
<sequence length="75" mass="8438">MIMERFQLKRSNFSPISHLHTHDLNREGNGPARKQRNFPNLASDSSSQSGDTTDEELLTCELGWRSPKLSVGTPL</sequence>
<dbReference type="EMBL" id="CAADRP010001447">
    <property type="protein sequence ID" value="VFU39004.1"/>
    <property type="molecule type" value="Genomic_DNA"/>
</dbReference>